<feature type="region of interest" description="Disordered" evidence="1">
    <location>
        <begin position="21"/>
        <end position="51"/>
    </location>
</feature>
<organism evidence="3 4">
    <name type="scientific">Glutamicibacter ectropisis</name>
    <dbReference type="NCBI Taxonomy" id="3046593"/>
    <lineage>
        <taxon>Bacteria</taxon>
        <taxon>Bacillati</taxon>
        <taxon>Actinomycetota</taxon>
        <taxon>Actinomycetes</taxon>
        <taxon>Micrococcales</taxon>
        <taxon>Micrococcaceae</taxon>
        <taxon>Glutamicibacter</taxon>
    </lineage>
</organism>
<feature type="chain" id="PRO_5043862435" description="DUF732 domain-containing protein" evidence="2">
    <location>
        <begin position="23"/>
        <end position="129"/>
    </location>
</feature>
<name>A0AAU6WGT9_9MICC</name>
<evidence type="ECO:0000256" key="1">
    <source>
        <dbReference type="SAM" id="MobiDB-lite"/>
    </source>
</evidence>
<evidence type="ECO:0000256" key="2">
    <source>
        <dbReference type="SAM" id="SignalP"/>
    </source>
</evidence>
<dbReference type="Proteomes" id="UP001486888">
    <property type="component" value="Chromosome"/>
</dbReference>
<dbReference type="RefSeq" id="WP_345473759.1">
    <property type="nucleotide sequence ID" value="NZ_CP125942.1"/>
</dbReference>
<evidence type="ECO:0000313" key="3">
    <source>
        <dbReference type="EMBL" id="XAO47037.1"/>
    </source>
</evidence>
<dbReference type="AlphaFoldDB" id="A0AAU6WGT9"/>
<evidence type="ECO:0008006" key="5">
    <source>
        <dbReference type="Google" id="ProtNLM"/>
    </source>
</evidence>
<sequence length="129" mass="13507">MRPKLIALLAVAGLALAGCSPAETPAPSPEPTSVHPTATEQPTAAPASAGTEEAFIESVEAQIAGKEEALEAELPAKKMTEEYWIERGEVYCEQQAAGELDRPTFKNATEGQLEIVLMGASISTLCPAL</sequence>
<evidence type="ECO:0000313" key="4">
    <source>
        <dbReference type="Proteomes" id="UP001486888"/>
    </source>
</evidence>
<keyword evidence="4" id="KW-1185">Reference proteome</keyword>
<reference evidence="3 4" key="1">
    <citation type="submission" date="2023-05" db="EMBL/GenBank/DDBJ databases">
        <title>Glutamicibacter sp. B1, complete genome.</title>
        <authorList>
            <person name="Long Y.H."/>
            <person name="Fang T."/>
            <person name="Li X.Y."/>
        </authorList>
    </citation>
    <scope>NUCLEOTIDE SEQUENCE [LARGE SCALE GENOMIC DNA]</scope>
    <source>
        <strain evidence="3 4">B1</strain>
    </source>
</reference>
<dbReference type="PROSITE" id="PS51257">
    <property type="entry name" value="PROKAR_LIPOPROTEIN"/>
    <property type="match status" value="1"/>
</dbReference>
<protein>
    <recommendedName>
        <fullName evidence="5">DUF732 domain-containing protein</fullName>
    </recommendedName>
</protein>
<keyword evidence="2" id="KW-0732">Signal</keyword>
<dbReference type="EMBL" id="CP125942">
    <property type="protein sequence ID" value="XAO47037.1"/>
    <property type="molecule type" value="Genomic_DNA"/>
</dbReference>
<accession>A0AAU6WGT9</accession>
<feature type="compositionally biased region" description="Low complexity" evidence="1">
    <location>
        <begin position="31"/>
        <end position="49"/>
    </location>
</feature>
<proteinExistence type="predicted"/>
<gene>
    <name evidence="3" type="ORF">QMQ05_05805</name>
</gene>
<feature type="signal peptide" evidence="2">
    <location>
        <begin position="1"/>
        <end position="22"/>
    </location>
</feature>
<dbReference type="KEGG" id="gey:QMQ05_05805"/>